<keyword evidence="10" id="KW-0067">ATP-binding</keyword>
<evidence type="ECO:0000256" key="2">
    <source>
        <dbReference type="ARBA" id="ARBA00004986"/>
    </source>
</evidence>
<evidence type="ECO:0000256" key="7">
    <source>
        <dbReference type="ARBA" id="ARBA00022679"/>
    </source>
</evidence>
<reference evidence="15 16" key="1">
    <citation type="submission" date="2018-02" db="EMBL/GenBank/DDBJ databases">
        <title>Comparative genomes isolates from brazilian mangrove.</title>
        <authorList>
            <person name="Araujo J.E."/>
            <person name="Taketani R.G."/>
            <person name="Silva M.C.P."/>
            <person name="Loureco M.V."/>
            <person name="Andreote F.D."/>
        </authorList>
    </citation>
    <scope>NUCLEOTIDE SEQUENCE [LARGE SCALE GENOMIC DNA]</scope>
    <source>
        <strain evidence="15 16">HEX-2 MGV</strain>
    </source>
</reference>
<evidence type="ECO:0000259" key="14">
    <source>
        <dbReference type="PROSITE" id="PS51671"/>
    </source>
</evidence>
<comment type="pathway">
    <text evidence="3 13">Amino-acid biosynthesis; L-threonine biosynthesis; L-threonine from L-aspartate: step 1/5.</text>
</comment>
<dbReference type="NCBIfam" id="NF005155">
    <property type="entry name" value="PRK06635.1-4"/>
    <property type="match status" value="1"/>
</dbReference>
<evidence type="ECO:0000256" key="6">
    <source>
        <dbReference type="ARBA" id="ARBA00022605"/>
    </source>
</evidence>
<accession>A0A2S8EYT9</accession>
<dbReference type="PANTHER" id="PTHR21499">
    <property type="entry name" value="ASPARTATE KINASE"/>
    <property type="match status" value="1"/>
</dbReference>
<dbReference type="Pfam" id="PF22468">
    <property type="entry name" value="ACT_9"/>
    <property type="match status" value="4"/>
</dbReference>
<dbReference type="EC" id="2.7.2.4" evidence="5"/>
<dbReference type="GO" id="GO:0009090">
    <property type="term" value="P:homoserine biosynthetic process"/>
    <property type="evidence" value="ECO:0007669"/>
    <property type="project" value="TreeGrafter"/>
</dbReference>
<feature type="domain" description="ACT" evidence="14">
    <location>
        <begin position="450"/>
        <end position="533"/>
    </location>
</feature>
<evidence type="ECO:0000256" key="3">
    <source>
        <dbReference type="ARBA" id="ARBA00005139"/>
    </source>
</evidence>
<evidence type="ECO:0000256" key="12">
    <source>
        <dbReference type="ARBA" id="ARBA00047872"/>
    </source>
</evidence>
<dbReference type="PROSITE" id="PS51671">
    <property type="entry name" value="ACT"/>
    <property type="match status" value="2"/>
</dbReference>
<comment type="pathway">
    <text evidence="1 13">Amino-acid biosynthesis; L-lysine biosynthesis via DAP pathway; (S)-tetrahydrodipicolinate from L-aspartate: step 1/4.</text>
</comment>
<evidence type="ECO:0000256" key="8">
    <source>
        <dbReference type="ARBA" id="ARBA00022741"/>
    </source>
</evidence>
<evidence type="ECO:0000256" key="4">
    <source>
        <dbReference type="ARBA" id="ARBA00010122"/>
    </source>
</evidence>
<dbReference type="CDD" id="cd04936">
    <property type="entry name" value="ACT_AKii-LysC-BS-like_2"/>
    <property type="match status" value="1"/>
</dbReference>
<dbReference type="InterPro" id="IPR001048">
    <property type="entry name" value="Asp/Glu/Uridylate_kinase"/>
</dbReference>
<dbReference type="FunFam" id="3.30.2130.10:FF:000002">
    <property type="entry name" value="Aspartokinase"/>
    <property type="match status" value="1"/>
</dbReference>
<evidence type="ECO:0000256" key="11">
    <source>
        <dbReference type="ARBA" id="ARBA00023154"/>
    </source>
</evidence>
<dbReference type="SUPFAM" id="SSF53633">
    <property type="entry name" value="Carbamate kinase-like"/>
    <property type="match status" value="1"/>
</dbReference>
<dbReference type="InterPro" id="IPR005260">
    <property type="entry name" value="Asp_kin_monofn"/>
</dbReference>
<keyword evidence="8" id="KW-0547">Nucleotide-binding</keyword>
<gene>
    <name evidence="15" type="ORF">C5Y96_26360</name>
</gene>
<dbReference type="OrthoDB" id="9799110at2"/>
<dbReference type="AlphaFoldDB" id="A0A2S8EYT9"/>
<dbReference type="PANTHER" id="PTHR21499:SF3">
    <property type="entry name" value="ASPARTOKINASE"/>
    <property type="match status" value="1"/>
</dbReference>
<dbReference type="NCBIfam" id="NF005154">
    <property type="entry name" value="PRK06635.1-2"/>
    <property type="match status" value="1"/>
</dbReference>
<dbReference type="FunFam" id="3.40.1160.10:FF:000002">
    <property type="entry name" value="Aspartokinase"/>
    <property type="match status" value="1"/>
</dbReference>
<dbReference type="GO" id="GO:0009088">
    <property type="term" value="P:threonine biosynthetic process"/>
    <property type="evidence" value="ECO:0007669"/>
    <property type="project" value="UniProtKB-UniPathway"/>
</dbReference>
<dbReference type="Pfam" id="PF00696">
    <property type="entry name" value="AA_kinase"/>
    <property type="match status" value="1"/>
</dbReference>
<dbReference type="UniPathway" id="UPA00051">
    <property type="reaction ID" value="UER00462"/>
</dbReference>
<dbReference type="InterPro" id="IPR001341">
    <property type="entry name" value="Asp_kinase"/>
</dbReference>
<dbReference type="Proteomes" id="UP000240009">
    <property type="component" value="Unassembled WGS sequence"/>
</dbReference>
<evidence type="ECO:0000313" key="15">
    <source>
        <dbReference type="EMBL" id="PQO25031.1"/>
    </source>
</evidence>
<name>A0A2S8EYT9_9BACT</name>
<dbReference type="GO" id="GO:0009089">
    <property type="term" value="P:lysine biosynthetic process via diaminopimelate"/>
    <property type="evidence" value="ECO:0007669"/>
    <property type="project" value="UniProtKB-UniPathway"/>
</dbReference>
<dbReference type="InterPro" id="IPR054352">
    <property type="entry name" value="ACT_Aspartokinase"/>
</dbReference>
<dbReference type="RefSeq" id="WP_105359609.1">
    <property type="nucleotide sequence ID" value="NZ_PUIA01000094.1"/>
</dbReference>
<evidence type="ECO:0000256" key="1">
    <source>
        <dbReference type="ARBA" id="ARBA00004766"/>
    </source>
</evidence>
<dbReference type="CDD" id="cd04261">
    <property type="entry name" value="AAK_AKii-LysC-BS"/>
    <property type="match status" value="1"/>
</dbReference>
<evidence type="ECO:0000256" key="10">
    <source>
        <dbReference type="ARBA" id="ARBA00022840"/>
    </source>
</evidence>
<comment type="pathway">
    <text evidence="2 13">Amino-acid biosynthesis; L-methionine biosynthesis via de novo pathway; L-homoserine from L-aspartate: step 1/3.</text>
</comment>
<proteinExistence type="inferred from homology"/>
<dbReference type="PROSITE" id="PS00324">
    <property type="entry name" value="ASPARTOKINASE"/>
    <property type="match status" value="1"/>
</dbReference>
<comment type="similarity">
    <text evidence="4">Belongs to the aspartokinase family.</text>
</comment>
<dbReference type="InterPro" id="IPR045865">
    <property type="entry name" value="ACT-like_dom_sf"/>
</dbReference>
<dbReference type="CDD" id="cd04923">
    <property type="entry name" value="ACT_AK-LysC-DapG-like_2"/>
    <property type="match status" value="1"/>
</dbReference>
<dbReference type="Gene3D" id="3.30.2130.10">
    <property type="entry name" value="VC0802-like"/>
    <property type="match status" value="2"/>
</dbReference>
<dbReference type="SUPFAM" id="SSF55021">
    <property type="entry name" value="ACT-like"/>
    <property type="match status" value="4"/>
</dbReference>
<dbReference type="InterPro" id="IPR041740">
    <property type="entry name" value="AKii-LysC-BS"/>
</dbReference>
<dbReference type="UniPathway" id="UPA00050">
    <property type="reaction ID" value="UER00461"/>
</dbReference>
<dbReference type="InterPro" id="IPR036393">
    <property type="entry name" value="AceGlu_kinase-like_sf"/>
</dbReference>
<evidence type="ECO:0000313" key="16">
    <source>
        <dbReference type="Proteomes" id="UP000240009"/>
    </source>
</evidence>
<dbReference type="CDD" id="cd04913">
    <property type="entry name" value="ACT_AKii-LysC-BS-like_1"/>
    <property type="match status" value="2"/>
</dbReference>
<dbReference type="GO" id="GO:0005524">
    <property type="term" value="F:ATP binding"/>
    <property type="evidence" value="ECO:0007669"/>
    <property type="project" value="UniProtKB-KW"/>
</dbReference>
<protein>
    <recommendedName>
        <fullName evidence="5">aspartate kinase</fullName>
        <ecNumber evidence="5">2.7.2.4</ecNumber>
    </recommendedName>
</protein>
<comment type="catalytic activity">
    <reaction evidence="12">
        <text>L-aspartate + ATP = 4-phospho-L-aspartate + ADP</text>
        <dbReference type="Rhea" id="RHEA:23776"/>
        <dbReference type="ChEBI" id="CHEBI:29991"/>
        <dbReference type="ChEBI" id="CHEBI:30616"/>
        <dbReference type="ChEBI" id="CHEBI:57535"/>
        <dbReference type="ChEBI" id="CHEBI:456216"/>
        <dbReference type="EC" id="2.7.2.4"/>
    </reaction>
</comment>
<dbReference type="EMBL" id="PUIA01000094">
    <property type="protein sequence ID" value="PQO25031.1"/>
    <property type="molecule type" value="Genomic_DNA"/>
</dbReference>
<keyword evidence="9 15" id="KW-0418">Kinase</keyword>
<dbReference type="NCBIfam" id="TIGR00656">
    <property type="entry name" value="asp_kin_monofn"/>
    <property type="match status" value="1"/>
</dbReference>
<organism evidence="15 16">
    <name type="scientific">Blastopirellula marina</name>
    <dbReference type="NCBI Taxonomy" id="124"/>
    <lineage>
        <taxon>Bacteria</taxon>
        <taxon>Pseudomonadati</taxon>
        <taxon>Planctomycetota</taxon>
        <taxon>Planctomycetia</taxon>
        <taxon>Pirellulales</taxon>
        <taxon>Pirellulaceae</taxon>
        <taxon>Blastopirellula</taxon>
    </lineage>
</organism>
<dbReference type="UniPathway" id="UPA00034">
    <property type="reaction ID" value="UER00015"/>
</dbReference>
<evidence type="ECO:0000256" key="9">
    <source>
        <dbReference type="ARBA" id="ARBA00022777"/>
    </source>
</evidence>
<dbReference type="NCBIfam" id="NF005656">
    <property type="entry name" value="PRK07431.1"/>
    <property type="match status" value="1"/>
</dbReference>
<dbReference type="InterPro" id="IPR018042">
    <property type="entry name" value="Aspartate_kinase_CS"/>
</dbReference>
<dbReference type="NCBIfam" id="TIGR00657">
    <property type="entry name" value="asp_kinases"/>
    <property type="match status" value="1"/>
</dbReference>
<keyword evidence="11" id="KW-0457">Lysine biosynthesis</keyword>
<evidence type="ECO:0000256" key="13">
    <source>
        <dbReference type="RuleBase" id="RU004249"/>
    </source>
</evidence>
<comment type="caution">
    <text evidence="15">The sequence shown here is derived from an EMBL/GenBank/DDBJ whole genome shotgun (WGS) entry which is preliminary data.</text>
</comment>
<evidence type="ECO:0000256" key="5">
    <source>
        <dbReference type="ARBA" id="ARBA00013059"/>
    </source>
</evidence>
<feature type="domain" description="ACT" evidence="14">
    <location>
        <begin position="263"/>
        <end position="346"/>
    </location>
</feature>
<dbReference type="Gene3D" id="3.40.1160.10">
    <property type="entry name" value="Acetylglutamate kinase-like"/>
    <property type="match status" value="1"/>
</dbReference>
<keyword evidence="6 13" id="KW-0028">Amino-acid biosynthesis</keyword>
<dbReference type="GO" id="GO:0004072">
    <property type="term" value="F:aspartate kinase activity"/>
    <property type="evidence" value="ECO:0007669"/>
    <property type="project" value="UniProtKB-EC"/>
</dbReference>
<sequence length="593" mass="63357">MSLIVQKFGGTSVADCEKIVSAARKAIRAQREGHQVVMVVSAMGKNTDVLVDLAQQVSDNPPAREMDMLLSTGEQVSVALMAMAIDALGSKAVSLTGAQIGIRTDSTHTKARIRSIETSRVKQLLDEGNIVIAAGFQGIDENLNITTLGRGGSDTTAVALAAVLDADSCEIYTDVDGVYTTDPRVLPDARRVPQIAYDEMLELASLGAGVMHSRSIEFAKKFGVPIHVRSSFTDVPGTLIVHDPESKTRPVSGAAITKKEARITLEGIPDEPGVSLELFRRIAAKAISVDMIVQNISKDGKANISFTVPQNELKVTLDAVKQASELLQPENITYDDHVSKVSVVGLGMATLPGVANKMFRVLSEEGINIQAISTSEIKISVLVSQADAQRALQAVHNGFELDITPEDSPTEVSSVRVRDVTDPAIVVQRLREMEDLAIDDIELDRSQALLLVRRVPDRPGIAAQVFDAVASKGINIDVIIQNVGRDDCANVSFTCPASDYEKAYAALEEVVAEMGEGEVEGNREAAKLTVSGIGLRSHTGVGVRMFKALSSAGINVDLISTSEVRVNVIVDEDEGEPGLKALQAAFKDVLLDT</sequence>
<dbReference type="InterPro" id="IPR002912">
    <property type="entry name" value="ACT_dom"/>
</dbReference>
<dbReference type="GO" id="GO:0005829">
    <property type="term" value="C:cytosol"/>
    <property type="evidence" value="ECO:0007669"/>
    <property type="project" value="TreeGrafter"/>
</dbReference>
<keyword evidence="7" id="KW-0808">Transferase</keyword>